<evidence type="ECO:0000313" key="10">
    <source>
        <dbReference type="Proteomes" id="UP000283523"/>
    </source>
</evidence>
<evidence type="ECO:0000256" key="1">
    <source>
        <dbReference type="ARBA" id="ARBA00004651"/>
    </source>
</evidence>
<sequence>MNVSLDKQYLPSERYKRHAAYLAVLAVVIIGLCSYFKFEPLLFISDFHYMADLVVEMTPPNFEVLWRKEKIFASILQTLSMAFLGTLAGGAVAMGLAFLAARNTTPHPAVGAVIRTLLAIERVIPSLVILLLFLIAVGLGPFAGMLSLAVGTIGMFGKLFANAIEGAEKEPIDAVHSVGASKLQVIRYAVIPQVLPSFIANLFYAFDINLRAAIGLGVFGGAGVGYEISMAMRLVRYRDALALICFTILLVFAVEKLSDWLRSRALGQDLLK</sequence>
<feature type="domain" description="ABC transmembrane type-1" evidence="8">
    <location>
        <begin position="75"/>
        <end position="258"/>
    </location>
</feature>
<dbReference type="Pfam" id="PF00528">
    <property type="entry name" value="BPD_transp_1"/>
    <property type="match status" value="1"/>
</dbReference>
<comment type="similarity">
    <text evidence="7">Belongs to the binding-protein-dependent transport system permease family.</text>
</comment>
<keyword evidence="4 7" id="KW-0812">Transmembrane</keyword>
<name>A0A418MAJ6_9BACT</name>
<proteinExistence type="inferred from homology"/>
<gene>
    <name evidence="9" type="primary">phnE</name>
    <name evidence="9" type="ORF">DYU11_10200</name>
</gene>
<feature type="transmembrane region" description="Helical" evidence="7">
    <location>
        <begin position="210"/>
        <end position="228"/>
    </location>
</feature>
<protein>
    <submittedName>
        <fullName evidence="9">Phosphonate ABC transporter, permease protein PhnE</fullName>
    </submittedName>
</protein>
<dbReference type="GO" id="GO:0015416">
    <property type="term" value="F:ABC-type phosphonate transporter activity"/>
    <property type="evidence" value="ECO:0007669"/>
    <property type="project" value="InterPro"/>
</dbReference>
<reference evidence="9 10" key="1">
    <citation type="submission" date="2018-08" db="EMBL/GenBank/DDBJ databases">
        <title>Fibrisoma montanum sp. nov., isolated from Danxia mountain soil.</title>
        <authorList>
            <person name="Huang Y."/>
        </authorList>
    </citation>
    <scope>NUCLEOTIDE SEQUENCE [LARGE SCALE GENOMIC DNA]</scope>
    <source>
        <strain evidence="9 10">HYT19</strain>
    </source>
</reference>
<dbReference type="RefSeq" id="WP_119667587.1">
    <property type="nucleotide sequence ID" value="NZ_QXED01000003.1"/>
</dbReference>
<dbReference type="InterPro" id="IPR005769">
    <property type="entry name" value="PhnE/PtxC"/>
</dbReference>
<dbReference type="NCBIfam" id="TIGR01097">
    <property type="entry name" value="PhnE"/>
    <property type="match status" value="1"/>
</dbReference>
<organism evidence="9 10">
    <name type="scientific">Fibrisoma montanum</name>
    <dbReference type="NCBI Taxonomy" id="2305895"/>
    <lineage>
        <taxon>Bacteria</taxon>
        <taxon>Pseudomonadati</taxon>
        <taxon>Bacteroidota</taxon>
        <taxon>Cytophagia</taxon>
        <taxon>Cytophagales</taxon>
        <taxon>Spirosomataceae</taxon>
        <taxon>Fibrisoma</taxon>
    </lineage>
</organism>
<comment type="caution">
    <text evidence="9">The sequence shown here is derived from an EMBL/GenBank/DDBJ whole genome shotgun (WGS) entry which is preliminary data.</text>
</comment>
<evidence type="ECO:0000256" key="2">
    <source>
        <dbReference type="ARBA" id="ARBA00022448"/>
    </source>
</evidence>
<dbReference type="PROSITE" id="PS50928">
    <property type="entry name" value="ABC_TM1"/>
    <property type="match status" value="1"/>
</dbReference>
<dbReference type="Gene3D" id="1.10.3720.10">
    <property type="entry name" value="MetI-like"/>
    <property type="match status" value="1"/>
</dbReference>
<dbReference type="SUPFAM" id="SSF161098">
    <property type="entry name" value="MetI-like"/>
    <property type="match status" value="1"/>
</dbReference>
<keyword evidence="10" id="KW-1185">Reference proteome</keyword>
<feature type="transmembrane region" description="Helical" evidence="7">
    <location>
        <begin position="240"/>
        <end position="258"/>
    </location>
</feature>
<accession>A0A418MAJ6</accession>
<feature type="transmembrane region" description="Helical" evidence="7">
    <location>
        <begin position="185"/>
        <end position="204"/>
    </location>
</feature>
<feature type="transmembrane region" description="Helical" evidence="7">
    <location>
        <begin position="71"/>
        <end position="100"/>
    </location>
</feature>
<evidence type="ECO:0000256" key="6">
    <source>
        <dbReference type="ARBA" id="ARBA00023136"/>
    </source>
</evidence>
<keyword evidence="5 7" id="KW-1133">Transmembrane helix</keyword>
<evidence type="ECO:0000256" key="3">
    <source>
        <dbReference type="ARBA" id="ARBA00022475"/>
    </source>
</evidence>
<dbReference type="PANTHER" id="PTHR30043:SF1">
    <property type="entry name" value="ABC TRANSPORT SYSTEM PERMEASE PROTEIN P69"/>
    <property type="match status" value="1"/>
</dbReference>
<dbReference type="GO" id="GO:0005886">
    <property type="term" value="C:plasma membrane"/>
    <property type="evidence" value="ECO:0007669"/>
    <property type="project" value="UniProtKB-SubCell"/>
</dbReference>
<evidence type="ECO:0000256" key="4">
    <source>
        <dbReference type="ARBA" id="ARBA00022692"/>
    </source>
</evidence>
<dbReference type="CDD" id="cd06261">
    <property type="entry name" value="TM_PBP2"/>
    <property type="match status" value="1"/>
</dbReference>
<feature type="transmembrane region" description="Helical" evidence="7">
    <location>
        <begin position="20"/>
        <end position="38"/>
    </location>
</feature>
<evidence type="ECO:0000313" key="9">
    <source>
        <dbReference type="EMBL" id="RIV23369.1"/>
    </source>
</evidence>
<dbReference type="InterPro" id="IPR000515">
    <property type="entry name" value="MetI-like"/>
</dbReference>
<evidence type="ECO:0000256" key="5">
    <source>
        <dbReference type="ARBA" id="ARBA00022989"/>
    </source>
</evidence>
<keyword evidence="6 7" id="KW-0472">Membrane</keyword>
<dbReference type="OrthoDB" id="789166at2"/>
<dbReference type="AlphaFoldDB" id="A0A418MAJ6"/>
<keyword evidence="2 7" id="KW-0813">Transport</keyword>
<dbReference type="EMBL" id="QXED01000003">
    <property type="protein sequence ID" value="RIV23369.1"/>
    <property type="molecule type" value="Genomic_DNA"/>
</dbReference>
<keyword evidence="3" id="KW-1003">Cell membrane</keyword>
<evidence type="ECO:0000256" key="7">
    <source>
        <dbReference type="RuleBase" id="RU363032"/>
    </source>
</evidence>
<dbReference type="Proteomes" id="UP000283523">
    <property type="component" value="Unassembled WGS sequence"/>
</dbReference>
<dbReference type="PANTHER" id="PTHR30043">
    <property type="entry name" value="PHOSPHONATES TRANSPORT SYSTEM PERMEASE PROTEIN"/>
    <property type="match status" value="1"/>
</dbReference>
<dbReference type="InterPro" id="IPR035906">
    <property type="entry name" value="MetI-like_sf"/>
</dbReference>
<comment type="subcellular location">
    <subcellularLocation>
        <location evidence="1 7">Cell membrane</location>
        <topology evidence="1 7">Multi-pass membrane protein</topology>
    </subcellularLocation>
</comment>
<feature type="transmembrane region" description="Helical" evidence="7">
    <location>
        <begin position="112"/>
        <end position="136"/>
    </location>
</feature>
<evidence type="ECO:0000259" key="8">
    <source>
        <dbReference type="PROSITE" id="PS50928"/>
    </source>
</evidence>